<evidence type="ECO:0000256" key="1">
    <source>
        <dbReference type="SAM" id="MobiDB-lite"/>
    </source>
</evidence>
<feature type="region of interest" description="Disordered" evidence="1">
    <location>
        <begin position="880"/>
        <end position="899"/>
    </location>
</feature>
<feature type="compositionally biased region" description="Polar residues" evidence="1">
    <location>
        <begin position="519"/>
        <end position="528"/>
    </location>
</feature>
<feature type="region of interest" description="Disordered" evidence="1">
    <location>
        <begin position="629"/>
        <end position="722"/>
    </location>
</feature>
<feature type="region of interest" description="Disordered" evidence="1">
    <location>
        <begin position="416"/>
        <end position="498"/>
    </location>
</feature>
<keyword evidence="3" id="KW-1185">Reference proteome</keyword>
<feature type="compositionally biased region" description="Polar residues" evidence="1">
    <location>
        <begin position="356"/>
        <end position="367"/>
    </location>
</feature>
<dbReference type="AlphaFoldDB" id="A0AA38H1K4"/>
<feature type="compositionally biased region" description="Low complexity" evidence="1">
    <location>
        <begin position="633"/>
        <end position="649"/>
    </location>
</feature>
<dbReference type="Proteomes" id="UP001164286">
    <property type="component" value="Unassembled WGS sequence"/>
</dbReference>
<feature type="region of interest" description="Disordered" evidence="1">
    <location>
        <begin position="785"/>
        <end position="843"/>
    </location>
</feature>
<name>A0AA38H1K4_9TREE</name>
<dbReference type="RefSeq" id="XP_052942435.1">
    <property type="nucleotide sequence ID" value="XM_053091356.1"/>
</dbReference>
<feature type="compositionally biased region" description="Low complexity" evidence="1">
    <location>
        <begin position="197"/>
        <end position="208"/>
    </location>
</feature>
<feature type="compositionally biased region" description="Gly residues" evidence="1">
    <location>
        <begin position="317"/>
        <end position="330"/>
    </location>
</feature>
<feature type="compositionally biased region" description="Pro residues" evidence="1">
    <location>
        <begin position="789"/>
        <end position="799"/>
    </location>
</feature>
<feature type="region of interest" description="Disordered" evidence="1">
    <location>
        <begin position="24"/>
        <end position="148"/>
    </location>
</feature>
<dbReference type="GeneID" id="77730561"/>
<evidence type="ECO:0000313" key="3">
    <source>
        <dbReference type="Proteomes" id="UP001164286"/>
    </source>
</evidence>
<evidence type="ECO:0000313" key="2">
    <source>
        <dbReference type="EMBL" id="KAI9632658.1"/>
    </source>
</evidence>
<feature type="compositionally biased region" description="Low complexity" evidence="1">
    <location>
        <begin position="806"/>
        <end position="843"/>
    </location>
</feature>
<gene>
    <name evidence="2" type="ORF">MKK02DRAFT_40964</name>
</gene>
<feature type="region of interest" description="Disordered" evidence="1">
    <location>
        <begin position="515"/>
        <end position="536"/>
    </location>
</feature>
<feature type="region of interest" description="Disordered" evidence="1">
    <location>
        <begin position="314"/>
        <end position="367"/>
    </location>
</feature>
<reference evidence="2" key="1">
    <citation type="journal article" date="2022" name="G3 (Bethesda)">
        <title>High quality genome of the basidiomycete yeast Dioszegia hungarica PDD-24b-2 isolated from cloud water.</title>
        <authorList>
            <person name="Jarrige D."/>
            <person name="Haridas S."/>
            <person name="Bleykasten-Grosshans C."/>
            <person name="Joly M."/>
            <person name="Nadalig T."/>
            <person name="Sancelme M."/>
            <person name="Vuilleumier S."/>
            <person name="Grigoriev I.V."/>
            <person name="Amato P."/>
            <person name="Bringel F."/>
        </authorList>
    </citation>
    <scope>NUCLEOTIDE SEQUENCE</scope>
    <source>
        <strain evidence="2">PDD-24b-2</strain>
    </source>
</reference>
<feature type="compositionally biased region" description="Basic and acidic residues" evidence="1">
    <location>
        <begin position="124"/>
        <end position="139"/>
    </location>
</feature>
<dbReference type="EMBL" id="JAKWFO010000014">
    <property type="protein sequence ID" value="KAI9632658.1"/>
    <property type="molecule type" value="Genomic_DNA"/>
</dbReference>
<accession>A0AA38H1K4</accession>
<feature type="region of interest" description="Disordered" evidence="1">
    <location>
        <begin position="162"/>
        <end position="264"/>
    </location>
</feature>
<organism evidence="2 3">
    <name type="scientific">Dioszegia hungarica</name>
    <dbReference type="NCBI Taxonomy" id="4972"/>
    <lineage>
        <taxon>Eukaryota</taxon>
        <taxon>Fungi</taxon>
        <taxon>Dikarya</taxon>
        <taxon>Basidiomycota</taxon>
        <taxon>Agaricomycotina</taxon>
        <taxon>Tremellomycetes</taxon>
        <taxon>Tremellales</taxon>
        <taxon>Bulleribasidiaceae</taxon>
        <taxon>Dioszegia</taxon>
    </lineage>
</organism>
<protein>
    <submittedName>
        <fullName evidence="2">Uncharacterized protein</fullName>
    </submittedName>
</protein>
<feature type="compositionally biased region" description="Acidic residues" evidence="1">
    <location>
        <begin position="700"/>
        <end position="716"/>
    </location>
</feature>
<feature type="compositionally biased region" description="Low complexity" evidence="1">
    <location>
        <begin position="24"/>
        <end position="57"/>
    </location>
</feature>
<comment type="caution">
    <text evidence="2">The sequence shown here is derived from an EMBL/GenBank/DDBJ whole genome shotgun (WGS) entry which is preliminary data.</text>
</comment>
<proteinExistence type="predicted"/>
<sequence>MPPMPLDLDAALIGLGIYIPFSPSSSSPLDSASSSSTGAEASSSASSSAHLLSPPSAFHTPQAQTRRSRSRAHIQPGSSTPRSLGTRGGFRAPGEGLPRSIYAGEENPFLPLQLPESNADSEDEAMRDQDQEEREELRGSRMRRRRSREYDEAILDVELDASDLPPSLFNPALLSPPPTGGRRYIPLSPSPLHTPILRSSRLSRRTLGGTSGGSDPSLAGYNPGPGPTPSDPHTPTLPSTPRPAGEATPLAFASPSPHPTPSAVRGMGAIASALAEDIAPVPNPLFAASIALSVVLGVLIVGLVSVSVAYCRRGKGASRGGGEDGAGAEGEAGREKPMGSPKRPSLAGLYTRKGSETPTSTKSSQSPFRALGFGLGLKSSDTLTSFSTQRNGAADTDSASRPASILKSPIIASSPDTVSKVSFGHGGGGIGEPTSPQSICVTLNESPNGVSRQLYTPPTWHATSAGPSSPLSQSIGPSTSDASLARTPVDPPAMPTAVRESVASRLSICAVPPLDSIQEEPSSGSVSTADHHQPAAAVHDIEAEHEGESVSYHSCSDNSSMTTHASDDAFGYTSRPSTPLARSISLASHASRPISTASLASSASFTPTIEYPHYPSISDLAHSELEADTSFDTVSSVSPGTPGTSRGSSPVGGGVLDSPLPLILGSGGSFLSDEKGRGGRRRTIGGSPGALRLRTRFAVDDDEEEEEEEEDEEEEIGDVKEMPEAQEMAVYGIGTRQSLFVGTLQVDPSRSAAEIKRSLSLPSKQPVIGTPPSSGVFKRAFRAMRGPAPSAPRPPTPPRPARRIHSSPSSTSTLNTSTTMDSVRTTDTADTAETSCTDATTATDADEGDVGIARFSTMSWDQLGSAAGFDAYYLGHEGAGRPDSLADSSVSGSSGDEDELDADTLAEINQARISFGFLSTDQHAMTEGELVMHLEAFPEPASHLPHIRITSH</sequence>
<feature type="compositionally biased region" description="Low complexity" evidence="1">
    <location>
        <begin position="883"/>
        <end position="894"/>
    </location>
</feature>
<feature type="compositionally biased region" description="Polar residues" evidence="1">
    <location>
        <begin position="434"/>
        <end position="482"/>
    </location>
</feature>